<reference evidence="3" key="1">
    <citation type="submission" date="2016-10" db="EMBL/GenBank/DDBJ databases">
        <authorList>
            <person name="Varghese N."/>
            <person name="Submissions S."/>
        </authorList>
    </citation>
    <scope>NUCLEOTIDE SEQUENCE [LARGE SCALE GENOMIC DNA]</scope>
    <source>
        <strain evidence="3">CGMCC 4.3525</strain>
    </source>
</reference>
<protein>
    <submittedName>
        <fullName evidence="2">Uncharacterized protein</fullName>
    </submittedName>
</protein>
<dbReference type="EMBL" id="FOFR01000005">
    <property type="protein sequence ID" value="SEQ76308.1"/>
    <property type="molecule type" value="Genomic_DNA"/>
</dbReference>
<proteinExistence type="predicted"/>
<feature type="chain" id="PRO_5011623159" evidence="1">
    <location>
        <begin position="27"/>
        <end position="108"/>
    </location>
</feature>
<dbReference type="RefSeq" id="WP_089951140.1">
    <property type="nucleotide sequence ID" value="NZ_FOFR01000005.1"/>
</dbReference>
<sequence length="108" mass="11417">MKRLIVGTLGVSMLLTCGVLTSAAQAEPGLHVTCARTLHIEHLDGGLFAISAAGCSSEEEEDRDDRGVLTLLDHGSARFECGSIELSEDDEDETVLAVFCTPSVPDGR</sequence>
<gene>
    <name evidence="2" type="ORF">SAMN05216188_10518</name>
</gene>
<organism evidence="2 3">
    <name type="scientific">Lentzea xinjiangensis</name>
    <dbReference type="NCBI Taxonomy" id="402600"/>
    <lineage>
        <taxon>Bacteria</taxon>
        <taxon>Bacillati</taxon>
        <taxon>Actinomycetota</taxon>
        <taxon>Actinomycetes</taxon>
        <taxon>Pseudonocardiales</taxon>
        <taxon>Pseudonocardiaceae</taxon>
        <taxon>Lentzea</taxon>
    </lineage>
</organism>
<evidence type="ECO:0000313" key="2">
    <source>
        <dbReference type="EMBL" id="SEQ76308.1"/>
    </source>
</evidence>
<evidence type="ECO:0000313" key="3">
    <source>
        <dbReference type="Proteomes" id="UP000199352"/>
    </source>
</evidence>
<keyword evidence="1" id="KW-0732">Signal</keyword>
<name>A0A1H9IP23_9PSEU</name>
<feature type="signal peptide" evidence="1">
    <location>
        <begin position="1"/>
        <end position="26"/>
    </location>
</feature>
<dbReference type="Proteomes" id="UP000199352">
    <property type="component" value="Unassembled WGS sequence"/>
</dbReference>
<keyword evidence="3" id="KW-1185">Reference proteome</keyword>
<dbReference type="AlphaFoldDB" id="A0A1H9IP23"/>
<evidence type="ECO:0000256" key="1">
    <source>
        <dbReference type="SAM" id="SignalP"/>
    </source>
</evidence>
<accession>A0A1H9IP23</accession>